<gene>
    <name evidence="1" type="ORF">A3G53_01540</name>
</gene>
<proteinExistence type="predicted"/>
<comment type="caution">
    <text evidence="1">The sequence shown here is derived from an EMBL/GenBank/DDBJ whole genome shotgun (WGS) entry which is preliminary data.</text>
</comment>
<dbReference type="EMBL" id="MFVU01000015">
    <property type="protein sequence ID" value="OGJ01951.1"/>
    <property type="molecule type" value="Genomic_DNA"/>
</dbReference>
<sequence>MNPGVPGGPGDKLLAPKREIFFNLRWLGQEFIDFMATRAPGLPQKLSELRPGEVPNLTEAEEKFFVDLVTEGHPSIDIYLTGLAGQIWEAHMLTWEDNAGVSHNKTMASELWEHFPSAVEILPEEATKLIRFFLRSTKAQAEKIISHWPEWKDRKEIRLTE</sequence>
<dbReference type="Proteomes" id="UP000178645">
    <property type="component" value="Unassembled WGS sequence"/>
</dbReference>
<protein>
    <submittedName>
        <fullName evidence="1">Uncharacterized protein</fullName>
    </submittedName>
</protein>
<accession>A0A1F6Y6C9</accession>
<organism evidence="1 2">
    <name type="scientific">Candidatus Nomurabacteria bacterium RIFCSPLOWO2_12_FULL_44_11</name>
    <dbReference type="NCBI Taxonomy" id="1801796"/>
    <lineage>
        <taxon>Bacteria</taxon>
        <taxon>Candidatus Nomuraibacteriota</taxon>
    </lineage>
</organism>
<dbReference type="AlphaFoldDB" id="A0A1F6Y6C9"/>
<reference evidence="1 2" key="1">
    <citation type="journal article" date="2016" name="Nat. Commun.">
        <title>Thousands of microbial genomes shed light on interconnected biogeochemical processes in an aquifer system.</title>
        <authorList>
            <person name="Anantharaman K."/>
            <person name="Brown C.T."/>
            <person name="Hug L.A."/>
            <person name="Sharon I."/>
            <person name="Castelle C.J."/>
            <person name="Probst A.J."/>
            <person name="Thomas B.C."/>
            <person name="Singh A."/>
            <person name="Wilkins M.J."/>
            <person name="Karaoz U."/>
            <person name="Brodie E.L."/>
            <person name="Williams K.H."/>
            <person name="Hubbard S.S."/>
            <person name="Banfield J.F."/>
        </authorList>
    </citation>
    <scope>NUCLEOTIDE SEQUENCE [LARGE SCALE GENOMIC DNA]</scope>
</reference>
<evidence type="ECO:0000313" key="1">
    <source>
        <dbReference type="EMBL" id="OGJ01951.1"/>
    </source>
</evidence>
<evidence type="ECO:0000313" key="2">
    <source>
        <dbReference type="Proteomes" id="UP000178645"/>
    </source>
</evidence>
<name>A0A1F6Y6C9_9BACT</name>